<dbReference type="HAMAP" id="MF_00074">
    <property type="entry name" value="16SrRNA_methyltr_G"/>
    <property type="match status" value="1"/>
</dbReference>
<evidence type="ECO:0000256" key="4">
    <source>
        <dbReference type="ARBA" id="ARBA00022679"/>
    </source>
</evidence>
<dbReference type="PANTHER" id="PTHR31760">
    <property type="entry name" value="S-ADENOSYL-L-METHIONINE-DEPENDENT METHYLTRANSFERASES SUPERFAMILY PROTEIN"/>
    <property type="match status" value="1"/>
</dbReference>
<evidence type="ECO:0000313" key="7">
    <source>
        <dbReference type="EMBL" id="MFC6385981.1"/>
    </source>
</evidence>
<evidence type="ECO:0000256" key="3">
    <source>
        <dbReference type="ARBA" id="ARBA00022603"/>
    </source>
</evidence>
<dbReference type="EMBL" id="JBHSTQ010000004">
    <property type="protein sequence ID" value="MFC6385981.1"/>
    <property type="molecule type" value="Genomic_DNA"/>
</dbReference>
<dbReference type="InterPro" id="IPR003682">
    <property type="entry name" value="rRNA_ssu_MeTfrase_G"/>
</dbReference>
<dbReference type="Gene3D" id="3.40.50.150">
    <property type="entry name" value="Vaccinia Virus protein VP39"/>
    <property type="match status" value="1"/>
</dbReference>
<comment type="similarity">
    <text evidence="6">Belongs to the methyltransferase superfamily. RNA methyltransferase RsmG family.</text>
</comment>
<comment type="caution">
    <text evidence="6">Lacks conserved residue(s) required for the propagation of feature annotation.</text>
</comment>
<keyword evidence="1 6" id="KW-0963">Cytoplasm</keyword>
<dbReference type="PANTHER" id="PTHR31760:SF0">
    <property type="entry name" value="S-ADENOSYL-L-METHIONINE-DEPENDENT METHYLTRANSFERASES SUPERFAMILY PROTEIN"/>
    <property type="match status" value="1"/>
</dbReference>
<dbReference type="SUPFAM" id="SSF53335">
    <property type="entry name" value="S-adenosyl-L-methionine-dependent methyltransferases"/>
    <property type="match status" value="1"/>
</dbReference>
<dbReference type="EC" id="2.1.1.-" evidence="6"/>
<proteinExistence type="inferred from homology"/>
<evidence type="ECO:0000256" key="1">
    <source>
        <dbReference type="ARBA" id="ARBA00022490"/>
    </source>
</evidence>
<dbReference type="RefSeq" id="WP_253053226.1">
    <property type="nucleotide sequence ID" value="NZ_JAMXWN010000003.1"/>
</dbReference>
<evidence type="ECO:0000256" key="5">
    <source>
        <dbReference type="ARBA" id="ARBA00022691"/>
    </source>
</evidence>
<protein>
    <recommendedName>
        <fullName evidence="6">Ribosomal RNA small subunit methyltransferase G</fullName>
        <ecNumber evidence="6">2.1.1.-</ecNumber>
    </recommendedName>
    <alternativeName>
        <fullName evidence="6">16S rRNA 7-methylguanosine methyltransferase</fullName>
        <shortName evidence="6">16S rRNA m7G methyltransferase</shortName>
    </alternativeName>
</protein>
<dbReference type="Proteomes" id="UP001596267">
    <property type="component" value="Unassembled WGS sequence"/>
</dbReference>
<keyword evidence="8" id="KW-1185">Reference proteome</keyword>
<accession>A0ABW1WBL9</accession>
<evidence type="ECO:0000256" key="2">
    <source>
        <dbReference type="ARBA" id="ARBA00022552"/>
    </source>
</evidence>
<feature type="binding site" evidence="6">
    <location>
        <position position="75"/>
    </location>
    <ligand>
        <name>S-adenosyl-L-methionine</name>
        <dbReference type="ChEBI" id="CHEBI:59789"/>
    </ligand>
</feature>
<sequence>MKLLEELLQDNEIQLSAVQSQQFQRYFELLIEWNEKMNLTAITDEKEVAIKHFFDSLTPVFYFSFRDIRTLCDVGSGAGFPGIPLKILFPELKLTIVDSLKKRLAFLQTVVDSLALDHVTLCHDRAETFAHKSDMREQFDLVTARAVAKLSVLTEYCLPLVRQGGSFIALKGMNAEDEVQQADHAIHQLGGTFGQSVALDLPEESGKRVLVCINKTSSTPGKYPRKPGVPAKNPL</sequence>
<keyword evidence="5 6" id="KW-0949">S-adenosyl-L-methionine</keyword>
<organism evidence="7 8">
    <name type="scientific">Sporolactobacillus kofuensis</name>
    <dbReference type="NCBI Taxonomy" id="269672"/>
    <lineage>
        <taxon>Bacteria</taxon>
        <taxon>Bacillati</taxon>
        <taxon>Bacillota</taxon>
        <taxon>Bacilli</taxon>
        <taxon>Bacillales</taxon>
        <taxon>Sporolactobacillaceae</taxon>
        <taxon>Sporolactobacillus</taxon>
    </lineage>
</organism>
<dbReference type="GO" id="GO:0008168">
    <property type="term" value="F:methyltransferase activity"/>
    <property type="evidence" value="ECO:0007669"/>
    <property type="project" value="UniProtKB-KW"/>
</dbReference>
<feature type="binding site" evidence="6">
    <location>
        <begin position="126"/>
        <end position="127"/>
    </location>
    <ligand>
        <name>S-adenosyl-L-methionine</name>
        <dbReference type="ChEBI" id="CHEBI:59789"/>
    </ligand>
</feature>
<dbReference type="Pfam" id="PF02527">
    <property type="entry name" value="GidB"/>
    <property type="match status" value="1"/>
</dbReference>
<feature type="binding site" evidence="6">
    <location>
        <position position="80"/>
    </location>
    <ligand>
        <name>S-adenosyl-L-methionine</name>
        <dbReference type="ChEBI" id="CHEBI:59789"/>
    </ligand>
</feature>
<gene>
    <name evidence="6 7" type="primary">rsmG</name>
    <name evidence="7" type="ORF">ACFP7A_05145</name>
</gene>
<dbReference type="GO" id="GO:0032259">
    <property type="term" value="P:methylation"/>
    <property type="evidence" value="ECO:0007669"/>
    <property type="project" value="UniProtKB-KW"/>
</dbReference>
<dbReference type="NCBIfam" id="TIGR00138">
    <property type="entry name" value="rsmG_gidB"/>
    <property type="match status" value="1"/>
</dbReference>
<evidence type="ECO:0000313" key="8">
    <source>
        <dbReference type="Proteomes" id="UP001596267"/>
    </source>
</evidence>
<keyword evidence="4 6" id="KW-0808">Transferase</keyword>
<dbReference type="InterPro" id="IPR029063">
    <property type="entry name" value="SAM-dependent_MTases_sf"/>
</dbReference>
<dbReference type="PIRSF" id="PIRSF003078">
    <property type="entry name" value="GidB"/>
    <property type="match status" value="1"/>
</dbReference>
<keyword evidence="3 6" id="KW-0489">Methyltransferase</keyword>
<comment type="function">
    <text evidence="6">Specifically methylates the N7 position of guanine in position 535 of 16S rRNA.</text>
</comment>
<name>A0ABW1WBL9_9BACL</name>
<comment type="caution">
    <text evidence="7">The sequence shown here is derived from an EMBL/GenBank/DDBJ whole genome shotgun (WGS) entry which is preliminary data.</text>
</comment>
<comment type="subcellular location">
    <subcellularLocation>
        <location evidence="6">Cytoplasm</location>
    </subcellularLocation>
</comment>
<keyword evidence="2 6" id="KW-0698">rRNA processing</keyword>
<reference evidence="8" key="1">
    <citation type="journal article" date="2019" name="Int. J. Syst. Evol. Microbiol.">
        <title>The Global Catalogue of Microorganisms (GCM) 10K type strain sequencing project: providing services to taxonomists for standard genome sequencing and annotation.</title>
        <authorList>
            <consortium name="The Broad Institute Genomics Platform"/>
            <consortium name="The Broad Institute Genome Sequencing Center for Infectious Disease"/>
            <person name="Wu L."/>
            <person name="Ma J."/>
        </authorList>
    </citation>
    <scope>NUCLEOTIDE SEQUENCE [LARGE SCALE GENOMIC DNA]</scope>
    <source>
        <strain evidence="8">CCUG 42001</strain>
    </source>
</reference>
<evidence type="ECO:0000256" key="6">
    <source>
        <dbReference type="HAMAP-Rule" id="MF_00074"/>
    </source>
</evidence>
<feature type="binding site" evidence="6">
    <location>
        <position position="145"/>
    </location>
    <ligand>
        <name>S-adenosyl-L-methionine</name>
        <dbReference type="ChEBI" id="CHEBI:59789"/>
    </ligand>
</feature>